<accession>A0A0J0XLM1</accession>
<feature type="region of interest" description="Disordered" evidence="1">
    <location>
        <begin position="1"/>
        <end position="81"/>
    </location>
</feature>
<dbReference type="PRINTS" id="PR01217">
    <property type="entry name" value="PRICHEXTENSN"/>
</dbReference>
<dbReference type="GeneID" id="28986012"/>
<dbReference type="Proteomes" id="UP000053611">
    <property type="component" value="Unassembled WGS sequence"/>
</dbReference>
<evidence type="ECO:0000256" key="1">
    <source>
        <dbReference type="SAM" id="MobiDB-lite"/>
    </source>
</evidence>
<reference evidence="2 3" key="1">
    <citation type="submission" date="2015-03" db="EMBL/GenBank/DDBJ databases">
        <title>Genomics and transcriptomics of the oil-accumulating basidiomycete yeast T. oleaginosus allow insights into substrate utilization and the diverse evolutionary trajectories of mating systems in fungi.</title>
        <authorList>
            <consortium name="DOE Joint Genome Institute"/>
            <person name="Kourist R."/>
            <person name="Kracht O."/>
            <person name="Bracharz F."/>
            <person name="Lipzen A."/>
            <person name="Nolan M."/>
            <person name="Ohm R."/>
            <person name="Grigoriev I."/>
            <person name="Sun S."/>
            <person name="Heitman J."/>
            <person name="Bruck T."/>
            <person name="Nowrousian M."/>
        </authorList>
    </citation>
    <scope>NUCLEOTIDE SEQUENCE [LARGE SCALE GENOMIC DNA]</scope>
    <source>
        <strain evidence="2 3">IBC0246</strain>
    </source>
</reference>
<dbReference type="RefSeq" id="XP_018278469.1">
    <property type="nucleotide sequence ID" value="XM_018425409.1"/>
</dbReference>
<proteinExistence type="predicted"/>
<dbReference type="EMBL" id="KQ087210">
    <property type="protein sequence ID" value="KLT41978.1"/>
    <property type="molecule type" value="Genomic_DNA"/>
</dbReference>
<keyword evidence="3" id="KW-1185">Reference proteome</keyword>
<sequence length="215" mass="22786">MLYDMHCPPSYKLYESRPLPPLPPGATPSPRASPTPGGRMRRPTSSSSSASSSPSSSPSQSPYASPHASPRASPHSLYASPHSLYASPAPPLYASPTPSPYASPPPSPPLPAPPSLYTLANVSFIQHGRPPRARHAPRVSRSPSSLSMPLAPLHECNVETAARAGEWLAYTHGLDALDAAARALGDRVVRRDGDARRARREAVINASRAVLRGEL</sequence>
<feature type="compositionally biased region" description="Low complexity" evidence="1">
    <location>
        <begin position="45"/>
        <end position="76"/>
    </location>
</feature>
<evidence type="ECO:0000313" key="2">
    <source>
        <dbReference type="EMBL" id="KLT41978.1"/>
    </source>
</evidence>
<feature type="compositionally biased region" description="Pro residues" evidence="1">
    <location>
        <begin position="18"/>
        <end position="33"/>
    </location>
</feature>
<name>A0A0J0XLM1_9TREE</name>
<organism evidence="2 3">
    <name type="scientific">Cutaneotrichosporon oleaginosum</name>
    <dbReference type="NCBI Taxonomy" id="879819"/>
    <lineage>
        <taxon>Eukaryota</taxon>
        <taxon>Fungi</taxon>
        <taxon>Dikarya</taxon>
        <taxon>Basidiomycota</taxon>
        <taxon>Agaricomycotina</taxon>
        <taxon>Tremellomycetes</taxon>
        <taxon>Trichosporonales</taxon>
        <taxon>Trichosporonaceae</taxon>
        <taxon>Cutaneotrichosporon</taxon>
    </lineage>
</organism>
<protein>
    <submittedName>
        <fullName evidence="2">Uncharacterized protein</fullName>
    </submittedName>
</protein>
<gene>
    <name evidence="2" type="ORF">CC85DRAFT_302704</name>
</gene>
<evidence type="ECO:0000313" key="3">
    <source>
        <dbReference type="Proteomes" id="UP000053611"/>
    </source>
</evidence>
<dbReference type="AlphaFoldDB" id="A0A0J0XLM1"/>